<proteinExistence type="predicted"/>
<name>E5AKP8_MYCRK</name>
<organism evidence="1 2">
    <name type="scientific">Mycetohabitans rhizoxinica (strain DSM 19002 / CIP 109453 / HKI 454)</name>
    <name type="common">Paraburkholderia rhizoxinica</name>
    <dbReference type="NCBI Taxonomy" id="882378"/>
    <lineage>
        <taxon>Bacteria</taxon>
        <taxon>Pseudomonadati</taxon>
        <taxon>Pseudomonadota</taxon>
        <taxon>Betaproteobacteria</taxon>
        <taxon>Burkholderiales</taxon>
        <taxon>Burkholderiaceae</taxon>
        <taxon>Mycetohabitans</taxon>
    </lineage>
</organism>
<protein>
    <submittedName>
        <fullName evidence="1">Uncharacterized protein</fullName>
    </submittedName>
</protein>
<dbReference type="HOGENOM" id="CLU_2750068_0_0_4"/>
<dbReference type="STRING" id="882378.RBRH_00878"/>
<dbReference type="KEGG" id="brh:RBRH_00878"/>
<dbReference type="EMBL" id="FR687359">
    <property type="protein sequence ID" value="CBW73720.1"/>
    <property type="molecule type" value="Genomic_DNA"/>
</dbReference>
<gene>
    <name evidence="1" type="ordered locus">RBRH_00878</name>
</gene>
<dbReference type="Proteomes" id="UP000007437">
    <property type="component" value="Chromosome"/>
</dbReference>
<reference evidence="1 2" key="1">
    <citation type="journal article" date="2011" name="J. Bacteriol.">
        <title>Complete genome sequence of Burkholderia rhizoxinica, an endosymbiont of Rhizopus microsporus.</title>
        <authorList>
            <person name="Lackner G."/>
            <person name="Moebius N."/>
            <person name="Partida-Martinez L."/>
            <person name="Hertweck C."/>
        </authorList>
    </citation>
    <scope>NUCLEOTIDE SEQUENCE [LARGE SCALE GENOMIC DNA]</scope>
    <source>
        <strain evidence="2">DSM 19002 / CIP 109453 / HKI 454</strain>
    </source>
</reference>
<accession>E5AKP8</accession>
<sequence>MAYVVAAHTANASCRGTSRHVNRSDNAALPRYRLICISSTSIPVCSNVLSEIVNQLHSNDALHFACELHD</sequence>
<evidence type="ECO:0000313" key="2">
    <source>
        <dbReference type="Proteomes" id="UP000007437"/>
    </source>
</evidence>
<dbReference type="AlphaFoldDB" id="E5AKP8"/>
<evidence type="ECO:0000313" key="1">
    <source>
        <dbReference type="EMBL" id="CBW73720.1"/>
    </source>
</evidence>